<dbReference type="HOGENOM" id="CLU_087566_0_0_11"/>
<gene>
    <name evidence="1" type="ordered locus">Achl_4463</name>
</gene>
<protein>
    <submittedName>
        <fullName evidence="1">Uncharacterized protein</fullName>
    </submittedName>
</protein>
<dbReference type="AlphaFoldDB" id="B8HJ17"/>
<proteinExistence type="predicted"/>
<keyword evidence="1" id="KW-0614">Plasmid</keyword>
<organism evidence="1 2">
    <name type="scientific">Pseudarthrobacter chlorophenolicus (strain ATCC 700700 / DSM 12829 / CIP 107037 / JCM 12360 / KCTC 9906 / NCIMB 13794 / A6)</name>
    <name type="common">Arthrobacter chlorophenolicus</name>
    <dbReference type="NCBI Taxonomy" id="452863"/>
    <lineage>
        <taxon>Bacteria</taxon>
        <taxon>Bacillati</taxon>
        <taxon>Actinomycetota</taxon>
        <taxon>Actinomycetes</taxon>
        <taxon>Micrococcales</taxon>
        <taxon>Micrococcaceae</taxon>
        <taxon>Pseudarthrobacter</taxon>
    </lineage>
</organism>
<reference evidence="1" key="1">
    <citation type="submission" date="2009-01" db="EMBL/GenBank/DDBJ databases">
        <title>Complete sequence of plasmid1 of Arthrobacter chlorophenolicus A6.</title>
        <authorList>
            <consortium name="US DOE Joint Genome Institute"/>
            <person name="Lucas S."/>
            <person name="Copeland A."/>
            <person name="Lapidus A."/>
            <person name="Glavina del Rio T."/>
            <person name="Tice H."/>
            <person name="Bruce D."/>
            <person name="Goodwin L."/>
            <person name="Pitluck S."/>
            <person name="Goltsman E."/>
            <person name="Clum A."/>
            <person name="Larimer F."/>
            <person name="Land M."/>
            <person name="Hauser L."/>
            <person name="Kyrpides N."/>
            <person name="Mikhailova N."/>
            <person name="Jansson J."/>
            <person name="Richardson P."/>
        </authorList>
    </citation>
    <scope>NUCLEOTIDE SEQUENCE [LARGE SCALE GENOMIC DNA]</scope>
    <source>
        <strain evidence="1">A6</strain>
        <plasmid evidence="1">pACHL01</plasmid>
    </source>
</reference>
<evidence type="ECO:0000313" key="1">
    <source>
        <dbReference type="EMBL" id="ACL42414.1"/>
    </source>
</evidence>
<keyword evidence="2" id="KW-1185">Reference proteome</keyword>
<dbReference type="KEGG" id="ach:Achl_4463"/>
<geneLocation type="plasmid" evidence="1 2">
    <name>pACHL01</name>
</geneLocation>
<accession>B8HJ17</accession>
<dbReference type="RefSeq" id="WP_012623431.1">
    <property type="nucleotide sequence ID" value="NC_011879.1"/>
</dbReference>
<dbReference type="Proteomes" id="UP000002505">
    <property type="component" value="Plasmid pACHL01"/>
</dbReference>
<name>B8HJ17_PSECP</name>
<dbReference type="EMBL" id="CP001342">
    <property type="protein sequence ID" value="ACL42414.1"/>
    <property type="molecule type" value="Genomic_DNA"/>
</dbReference>
<sequence>MSAMETRVDPKASFSADTAGHQMTVLLDQGTYRHLRFRRPTSSESWFEIVTSPGLLTINGDMGTFTFSRLDDMFQFFRRADGGINDYYWHEKLLASDSPAKPYSPDAFTRRVLEDAVGQLDDAEVEGEQRSEALAELQDSVLEWAEDEHEATSALAGFSHDLFDFADALGEHDFTDYSFHFLWNLHAIVHGISQYDAARASEEPVAA</sequence>
<evidence type="ECO:0000313" key="2">
    <source>
        <dbReference type="Proteomes" id="UP000002505"/>
    </source>
</evidence>